<dbReference type="AlphaFoldDB" id="A0A1Q2MF90"/>
<organism evidence="1 2">
    <name type="scientific">Limihaloglobus sulfuriphilus</name>
    <dbReference type="NCBI Taxonomy" id="1851148"/>
    <lineage>
        <taxon>Bacteria</taxon>
        <taxon>Pseudomonadati</taxon>
        <taxon>Planctomycetota</taxon>
        <taxon>Phycisphaerae</taxon>
        <taxon>Sedimentisphaerales</taxon>
        <taxon>Sedimentisphaeraceae</taxon>
        <taxon>Limihaloglobus</taxon>
    </lineage>
</organism>
<sequence>MKDEQTDNVIPPDGSVCSDLLTEQELIEYLRIPAVSKAEDYHNVIAHLKRVHDLPYIHICRQPLYPVNAIRQWIEEITISKK</sequence>
<keyword evidence="2" id="KW-1185">Reference proteome</keyword>
<protein>
    <recommendedName>
        <fullName evidence="3">DNA-binding protein</fullName>
    </recommendedName>
</protein>
<dbReference type="RefSeq" id="WP_146683143.1">
    <property type="nucleotide sequence ID" value="NZ_CP019646.1"/>
</dbReference>
<dbReference type="STRING" id="1851148.SMSP2_01275"/>
<evidence type="ECO:0000313" key="2">
    <source>
        <dbReference type="Proteomes" id="UP000188181"/>
    </source>
</evidence>
<dbReference type="EMBL" id="CP019646">
    <property type="protein sequence ID" value="AQQ70912.1"/>
    <property type="molecule type" value="Genomic_DNA"/>
</dbReference>
<proteinExistence type="predicted"/>
<accession>A0A1Q2MF90</accession>
<gene>
    <name evidence="1" type="ORF">SMSP2_01275</name>
</gene>
<evidence type="ECO:0000313" key="1">
    <source>
        <dbReference type="EMBL" id="AQQ70912.1"/>
    </source>
</evidence>
<name>A0A1Q2MF90_9BACT</name>
<dbReference type="OrthoDB" id="9946647at2"/>
<dbReference type="KEGG" id="pbas:SMSP2_01275"/>
<dbReference type="Proteomes" id="UP000188181">
    <property type="component" value="Chromosome"/>
</dbReference>
<reference evidence="2" key="1">
    <citation type="submission" date="2017-02" db="EMBL/GenBank/DDBJ databases">
        <title>Comparative genomics and description of representatives of a novel lineage of planctomycetes thriving in anoxic sediments.</title>
        <authorList>
            <person name="Spring S."/>
            <person name="Bunk B."/>
            <person name="Sproer C."/>
        </authorList>
    </citation>
    <scope>NUCLEOTIDE SEQUENCE [LARGE SCALE GENOMIC DNA]</scope>
    <source>
        <strain evidence="2">SM-Chi-D1</strain>
    </source>
</reference>
<evidence type="ECO:0008006" key="3">
    <source>
        <dbReference type="Google" id="ProtNLM"/>
    </source>
</evidence>